<sequence length="206" mass="20488">MRLIHSTLFLTTALALAACSKPAEPEATAPAATAPAAGTEAPPMAPAGTAAPAASGTAKATLKATEGNAVAGELSFMTMDNMVHVTGNITGLAPNSKHGFHIHEKGDCSAPDGSSAGGHFNPATTDHGQVSAEPHHGGDMDNVTADAEGKATVDGMLSSNVNIGKGDAFDIVGKGLIVHADPDDYKTQPTGNAGGRLACAVIEAVK</sequence>
<evidence type="ECO:0000259" key="5">
    <source>
        <dbReference type="Pfam" id="PF00080"/>
    </source>
</evidence>
<keyword evidence="2" id="KW-0560">Oxidoreductase</keyword>
<dbReference type="InterPro" id="IPR001424">
    <property type="entry name" value="SOD_Cu_Zn_dom"/>
</dbReference>
<evidence type="ECO:0000313" key="6">
    <source>
        <dbReference type="EMBL" id="RXR05887.1"/>
    </source>
</evidence>
<keyword evidence="2" id="KW-0186">Copper</keyword>
<dbReference type="Gene3D" id="2.60.40.200">
    <property type="entry name" value="Superoxide dismutase, copper/zinc binding domain"/>
    <property type="match status" value="1"/>
</dbReference>
<dbReference type="InterPro" id="IPR024134">
    <property type="entry name" value="SOD_Cu/Zn_/chaperone"/>
</dbReference>
<evidence type="ECO:0000256" key="2">
    <source>
        <dbReference type="RuleBase" id="RU000393"/>
    </source>
</evidence>
<evidence type="ECO:0000256" key="1">
    <source>
        <dbReference type="ARBA" id="ARBA00010457"/>
    </source>
</evidence>
<comment type="function">
    <text evidence="2">Destroys radicals which are normally produced within the cells and which are toxic to biological systems.</text>
</comment>
<keyword evidence="7" id="KW-1185">Reference proteome</keyword>
<evidence type="ECO:0000256" key="4">
    <source>
        <dbReference type="SAM" id="SignalP"/>
    </source>
</evidence>
<dbReference type="OrthoDB" id="5431326at2"/>
<keyword evidence="2" id="KW-0479">Metal-binding</keyword>
<dbReference type="GO" id="GO:0004784">
    <property type="term" value="F:superoxide dismutase activity"/>
    <property type="evidence" value="ECO:0007669"/>
    <property type="project" value="UniProtKB-EC"/>
</dbReference>
<dbReference type="CDD" id="cd00305">
    <property type="entry name" value="Cu-Zn_Superoxide_Dismutase"/>
    <property type="match status" value="1"/>
</dbReference>
<gene>
    <name evidence="6" type="ORF">EPA99_08490</name>
</gene>
<evidence type="ECO:0000256" key="3">
    <source>
        <dbReference type="SAM" id="MobiDB-lite"/>
    </source>
</evidence>
<dbReference type="AlphaFoldDB" id="A0A4Q1JWJ4"/>
<dbReference type="InterPro" id="IPR036423">
    <property type="entry name" value="SOD-like_Cu/Zn_dom_sf"/>
</dbReference>
<dbReference type="EC" id="1.15.1.1" evidence="2"/>
<comment type="similarity">
    <text evidence="1 2">Belongs to the Cu-Zn superoxide dismutase family.</text>
</comment>
<organism evidence="6 7">
    <name type="scientific">Pseudoxanthomonas composti</name>
    <dbReference type="NCBI Taxonomy" id="2137479"/>
    <lineage>
        <taxon>Bacteria</taxon>
        <taxon>Pseudomonadati</taxon>
        <taxon>Pseudomonadota</taxon>
        <taxon>Gammaproteobacteria</taxon>
        <taxon>Lysobacterales</taxon>
        <taxon>Lysobacteraceae</taxon>
        <taxon>Pseudoxanthomonas</taxon>
    </lineage>
</organism>
<dbReference type="Proteomes" id="UP000289784">
    <property type="component" value="Unassembled WGS sequence"/>
</dbReference>
<dbReference type="PANTHER" id="PTHR10003">
    <property type="entry name" value="SUPEROXIDE DISMUTASE CU-ZN -RELATED"/>
    <property type="match status" value="1"/>
</dbReference>
<feature type="region of interest" description="Disordered" evidence="3">
    <location>
        <begin position="107"/>
        <end position="144"/>
    </location>
</feature>
<dbReference type="RefSeq" id="WP_129470799.1">
    <property type="nucleotide sequence ID" value="NZ_SAWZ01000004.1"/>
</dbReference>
<evidence type="ECO:0000313" key="7">
    <source>
        <dbReference type="Proteomes" id="UP000289784"/>
    </source>
</evidence>
<feature type="signal peptide" evidence="4">
    <location>
        <begin position="1"/>
        <end position="17"/>
    </location>
</feature>
<dbReference type="PROSITE" id="PS51257">
    <property type="entry name" value="PROKAR_LIPOPROTEIN"/>
    <property type="match status" value="1"/>
</dbReference>
<dbReference type="PRINTS" id="PR00068">
    <property type="entry name" value="CUZNDISMTASE"/>
</dbReference>
<dbReference type="Pfam" id="PF00080">
    <property type="entry name" value="Sod_Cu"/>
    <property type="match status" value="1"/>
</dbReference>
<dbReference type="SUPFAM" id="SSF49329">
    <property type="entry name" value="Cu,Zn superoxide dismutase-like"/>
    <property type="match status" value="1"/>
</dbReference>
<dbReference type="PROSITE" id="PS00332">
    <property type="entry name" value="SOD_CU_ZN_2"/>
    <property type="match status" value="1"/>
</dbReference>
<protein>
    <recommendedName>
        <fullName evidence="2">Superoxide dismutase [Cu-Zn]</fullName>
        <ecNumber evidence="2">1.15.1.1</ecNumber>
    </recommendedName>
</protein>
<accession>A0A4Q1JWJ4</accession>
<feature type="domain" description="Superoxide dismutase copper/zinc binding" evidence="5">
    <location>
        <begin position="71"/>
        <end position="202"/>
    </location>
</feature>
<dbReference type="GO" id="GO:0005507">
    <property type="term" value="F:copper ion binding"/>
    <property type="evidence" value="ECO:0007669"/>
    <property type="project" value="InterPro"/>
</dbReference>
<reference evidence="6 7" key="1">
    <citation type="submission" date="2019-01" db="EMBL/GenBank/DDBJ databases">
        <title>Pseudoxanthomonas composti sp. nov., isolated from compost.</title>
        <authorList>
            <person name="Yang G."/>
        </authorList>
    </citation>
    <scope>NUCLEOTIDE SEQUENCE [LARGE SCALE GENOMIC DNA]</scope>
    <source>
        <strain evidence="6 7">GSS15</strain>
    </source>
</reference>
<feature type="chain" id="PRO_5020311819" description="Superoxide dismutase [Cu-Zn]" evidence="4">
    <location>
        <begin position="18"/>
        <end position="206"/>
    </location>
</feature>
<dbReference type="EMBL" id="SAWZ01000004">
    <property type="protein sequence ID" value="RXR05887.1"/>
    <property type="molecule type" value="Genomic_DNA"/>
</dbReference>
<feature type="region of interest" description="Disordered" evidence="3">
    <location>
        <begin position="29"/>
        <end position="52"/>
    </location>
</feature>
<name>A0A4Q1JWJ4_9GAMM</name>
<comment type="catalytic activity">
    <reaction evidence="2">
        <text>2 superoxide + 2 H(+) = H2O2 + O2</text>
        <dbReference type="Rhea" id="RHEA:20696"/>
        <dbReference type="ChEBI" id="CHEBI:15378"/>
        <dbReference type="ChEBI" id="CHEBI:15379"/>
        <dbReference type="ChEBI" id="CHEBI:16240"/>
        <dbReference type="ChEBI" id="CHEBI:18421"/>
        <dbReference type="EC" id="1.15.1.1"/>
    </reaction>
</comment>
<keyword evidence="2" id="KW-0862">Zinc</keyword>
<dbReference type="PROSITE" id="PS00087">
    <property type="entry name" value="SOD_CU_ZN_1"/>
    <property type="match status" value="1"/>
</dbReference>
<keyword evidence="4" id="KW-0732">Signal</keyword>
<comment type="cofactor">
    <cofactor evidence="2">
        <name>Zn(2+)</name>
        <dbReference type="ChEBI" id="CHEBI:29105"/>
    </cofactor>
    <text evidence="2">Binds 1 zinc ion per subunit.</text>
</comment>
<comment type="caution">
    <text evidence="6">The sequence shown here is derived from an EMBL/GenBank/DDBJ whole genome shotgun (WGS) entry which is preliminary data.</text>
</comment>
<proteinExistence type="inferred from homology"/>
<comment type="cofactor">
    <cofactor evidence="2">
        <name>Cu cation</name>
        <dbReference type="ChEBI" id="CHEBI:23378"/>
    </cofactor>
    <text evidence="2">Binds 1 copper ion per subunit.</text>
</comment>
<dbReference type="InterPro" id="IPR018152">
    <property type="entry name" value="SOD_Cu/Zn_BS"/>
</dbReference>